<evidence type="ECO:0000256" key="2">
    <source>
        <dbReference type="SAM" id="MobiDB-lite"/>
    </source>
</evidence>
<evidence type="ECO:0000256" key="1">
    <source>
        <dbReference type="SAM" id="Coils"/>
    </source>
</evidence>
<keyword evidence="1" id="KW-0175">Coiled coil</keyword>
<feature type="coiled-coil region" evidence="1">
    <location>
        <begin position="393"/>
        <end position="431"/>
    </location>
</feature>
<organism evidence="5 6">
    <name type="scientific">Ananas comosus</name>
    <name type="common">Pineapple</name>
    <name type="synonym">Ananas ananas</name>
    <dbReference type="NCBI Taxonomy" id="4615"/>
    <lineage>
        <taxon>Eukaryota</taxon>
        <taxon>Viridiplantae</taxon>
        <taxon>Streptophyta</taxon>
        <taxon>Embryophyta</taxon>
        <taxon>Tracheophyta</taxon>
        <taxon>Spermatophyta</taxon>
        <taxon>Magnoliopsida</taxon>
        <taxon>Liliopsida</taxon>
        <taxon>Poales</taxon>
        <taxon>Bromeliaceae</taxon>
        <taxon>Bromelioideae</taxon>
        <taxon>Ananas</taxon>
    </lineage>
</organism>
<name>A0A6P5FRT5_ANACO</name>
<feature type="region of interest" description="Disordered" evidence="2">
    <location>
        <begin position="531"/>
        <end position="604"/>
    </location>
</feature>
<keyword evidence="5" id="KW-1185">Reference proteome</keyword>
<keyword evidence="3" id="KW-1133">Transmembrane helix</keyword>
<evidence type="ECO:0000313" key="6">
    <source>
        <dbReference type="RefSeq" id="XP_020095780.1"/>
    </source>
</evidence>
<feature type="compositionally biased region" description="Basic and acidic residues" evidence="2">
    <location>
        <begin position="549"/>
        <end position="561"/>
    </location>
</feature>
<accession>A0A6P5FRT5</accession>
<feature type="transmembrane region" description="Helical" evidence="3">
    <location>
        <begin position="6"/>
        <end position="28"/>
    </location>
</feature>
<protein>
    <submittedName>
        <fullName evidence="6">Uncharacterized protein LOC109715267 isoform X1</fullName>
    </submittedName>
</protein>
<dbReference type="OrthoDB" id="1935413at2759"/>
<dbReference type="GeneID" id="109715267"/>
<dbReference type="GO" id="GO:0003677">
    <property type="term" value="F:DNA binding"/>
    <property type="evidence" value="ECO:0007669"/>
    <property type="project" value="InterPro"/>
</dbReference>
<proteinExistence type="predicted"/>
<evidence type="ECO:0000259" key="4">
    <source>
        <dbReference type="Pfam" id="PF07460"/>
    </source>
</evidence>
<feature type="domain" description="Nuclease associated modular" evidence="4">
    <location>
        <begin position="146"/>
        <end position="172"/>
    </location>
</feature>
<sequence length="604" mass="68536">MITNFLSSLLVIFFSLFYPMLLFVWFLLSSGKQHLHWKMLSNLLSFVPYCVGAPRFRFLSHNTTLNELSLAKKQNFCCPCKSYIEEGSSEEGYTPIMASNSSFPSWEDPNFHSSMLFGSDSNSMVHRPSAYDTPELDDREKLRRIKISKANKGNIPWNKGRKHSAETIQKIRVRTKIAMQDPKVKAKLLKLGHPQSKETRTKIGTGVQEGWRRRRKRLSIQENCLYEWNNMIAEASRKGNAGEKELQCDSYDILDKQLMEEWLESVEKRKIMRMSKGSRRAPKSPEQRRKISEAISAKWADPEYRERVCTALANYHGTHAAVERKHRRKANGETIVRKSYVKKKTVRRGGDVEGNAVVEVAAIRKVNSLAAIRKVNVNPSFKDPMASSKFGMIQRIKEQREALKTRRKEAAERVRFLVAEAERAAKALEAASSRSHVAQASLVETRKLLAEAKWYTRRIEDGLLPNQSGIVEPALNFSGSLDFSGSNLEEREKVLDSIRRLLNSNSQSLREFNAGDLLSGKIQQQNVSNKEEVGDHGTIASQPTNGSVKWHEPKADVHEGTDASASCKNGVPYRKHESESDGSESVGTKTKKKWVRGRLVEVQE</sequence>
<evidence type="ECO:0000313" key="5">
    <source>
        <dbReference type="Proteomes" id="UP000515123"/>
    </source>
</evidence>
<dbReference type="PANTHER" id="PTHR34199">
    <property type="entry name" value="NUMOD3 MOTIF FAMILY PROTEIN, EXPRESSED"/>
    <property type="match status" value="1"/>
</dbReference>
<reference evidence="6" key="2">
    <citation type="submission" date="2025-08" db="UniProtKB">
        <authorList>
            <consortium name="RefSeq"/>
        </authorList>
    </citation>
    <scope>IDENTIFICATION</scope>
    <source>
        <tissue evidence="6">Leaf</tissue>
    </source>
</reference>
<dbReference type="RefSeq" id="XP_020095780.1">
    <property type="nucleotide sequence ID" value="XM_020240191.1"/>
</dbReference>
<evidence type="ECO:0000256" key="3">
    <source>
        <dbReference type="SAM" id="Phobius"/>
    </source>
</evidence>
<gene>
    <name evidence="6" type="primary">LOC109715267</name>
</gene>
<dbReference type="AlphaFoldDB" id="A0A6P5FRT5"/>
<reference evidence="5" key="1">
    <citation type="journal article" date="2015" name="Nat. Genet.">
        <title>The pineapple genome and the evolution of CAM photosynthesis.</title>
        <authorList>
            <person name="Ming R."/>
            <person name="VanBuren R."/>
            <person name="Wai C.M."/>
            <person name="Tang H."/>
            <person name="Schatz M.C."/>
            <person name="Bowers J.E."/>
            <person name="Lyons E."/>
            <person name="Wang M.L."/>
            <person name="Chen J."/>
            <person name="Biggers E."/>
            <person name="Zhang J."/>
            <person name="Huang L."/>
            <person name="Zhang L."/>
            <person name="Miao W."/>
            <person name="Zhang J."/>
            <person name="Ye Z."/>
            <person name="Miao C."/>
            <person name="Lin Z."/>
            <person name="Wang H."/>
            <person name="Zhou H."/>
            <person name="Yim W.C."/>
            <person name="Priest H.D."/>
            <person name="Zheng C."/>
            <person name="Woodhouse M."/>
            <person name="Edger P.P."/>
            <person name="Guyot R."/>
            <person name="Guo H.B."/>
            <person name="Guo H."/>
            <person name="Zheng G."/>
            <person name="Singh R."/>
            <person name="Sharma A."/>
            <person name="Min X."/>
            <person name="Zheng Y."/>
            <person name="Lee H."/>
            <person name="Gurtowski J."/>
            <person name="Sedlazeck F.J."/>
            <person name="Harkess A."/>
            <person name="McKain M.R."/>
            <person name="Liao Z."/>
            <person name="Fang J."/>
            <person name="Liu J."/>
            <person name="Zhang X."/>
            <person name="Zhang Q."/>
            <person name="Hu W."/>
            <person name="Qin Y."/>
            <person name="Wang K."/>
            <person name="Chen L.Y."/>
            <person name="Shirley N."/>
            <person name="Lin Y.R."/>
            <person name="Liu L.Y."/>
            <person name="Hernandez A.G."/>
            <person name="Wright C.L."/>
            <person name="Bulone V."/>
            <person name="Tuskan G.A."/>
            <person name="Heath K."/>
            <person name="Zee F."/>
            <person name="Moore P.H."/>
            <person name="Sunkar R."/>
            <person name="Leebens-Mack J.H."/>
            <person name="Mockler T."/>
            <person name="Bennetzen J.L."/>
            <person name="Freeling M."/>
            <person name="Sankoff D."/>
            <person name="Paterson A.H."/>
            <person name="Zhu X."/>
            <person name="Yang X."/>
            <person name="Smith J.A."/>
            <person name="Cushman J.C."/>
            <person name="Paull R.E."/>
            <person name="Yu Q."/>
        </authorList>
    </citation>
    <scope>NUCLEOTIDE SEQUENCE [LARGE SCALE GENOMIC DNA]</scope>
    <source>
        <strain evidence="5">cv. F153</strain>
    </source>
</reference>
<keyword evidence="3" id="KW-0472">Membrane</keyword>
<keyword evidence="3" id="KW-0812">Transmembrane</keyword>
<dbReference type="Pfam" id="PF07460">
    <property type="entry name" value="NUMOD3"/>
    <property type="match status" value="1"/>
</dbReference>
<dbReference type="InterPro" id="IPR003611">
    <property type="entry name" value="NUMOD3"/>
</dbReference>
<dbReference type="PANTHER" id="PTHR34199:SF2">
    <property type="entry name" value="NUMOD3 MOTIF FAMILY PROTEIN, EXPRESSED"/>
    <property type="match status" value="1"/>
</dbReference>
<dbReference type="Proteomes" id="UP000515123">
    <property type="component" value="Linkage group 9"/>
</dbReference>